<evidence type="ECO:0000313" key="2">
    <source>
        <dbReference type="EMBL" id="RIJ25777.1"/>
    </source>
</evidence>
<reference evidence="2 3" key="1">
    <citation type="submission" date="2018-08" db="EMBL/GenBank/DDBJ databases">
        <title>Genome Sequence of Clavibacter michiganensis Subspecies type strains, and the Atypical Peach-Colored Strains Isolated from Tomato.</title>
        <authorList>
            <person name="Osdaghi E."/>
            <person name="Portier P."/>
            <person name="Briand M."/>
            <person name="Jacques M.-A."/>
        </authorList>
    </citation>
    <scope>NUCLEOTIDE SEQUENCE [LARGE SCALE GENOMIC DNA]</scope>
    <source>
        <strain evidence="2 3">CFBP 6488</strain>
    </source>
</reference>
<name>A0A399N520_9MICO</name>
<dbReference type="AlphaFoldDB" id="A0A399N520"/>
<dbReference type="EMBL" id="QWEA01000466">
    <property type="protein sequence ID" value="RIJ25777.1"/>
    <property type="molecule type" value="Genomic_DNA"/>
</dbReference>
<sequence length="88" mass="9158">MKRAGAAHHQKLNGDRVLRKVTRAKSRNSVRVVTPKAMRRVGESSKARSVFPGSGPAGDPQGIGPSRGRGSSPEGDAELSASPRTAAV</sequence>
<gene>
    <name evidence="2" type="ORF">DZF93_11215</name>
</gene>
<organism evidence="2 3">
    <name type="scientific">Clavibacter michiganensis subsp. insidiosus</name>
    <dbReference type="NCBI Taxonomy" id="33014"/>
    <lineage>
        <taxon>Bacteria</taxon>
        <taxon>Bacillati</taxon>
        <taxon>Actinomycetota</taxon>
        <taxon>Actinomycetes</taxon>
        <taxon>Micrococcales</taxon>
        <taxon>Microbacteriaceae</taxon>
        <taxon>Clavibacter</taxon>
    </lineage>
</organism>
<accession>A0A399N520</accession>
<feature type="region of interest" description="Disordered" evidence="1">
    <location>
        <begin position="21"/>
        <end position="88"/>
    </location>
</feature>
<proteinExistence type="predicted"/>
<evidence type="ECO:0000313" key="3">
    <source>
        <dbReference type="Proteomes" id="UP000266634"/>
    </source>
</evidence>
<comment type="caution">
    <text evidence="2">The sequence shown here is derived from an EMBL/GenBank/DDBJ whole genome shotgun (WGS) entry which is preliminary data.</text>
</comment>
<feature type="compositionally biased region" description="Low complexity" evidence="1">
    <location>
        <begin position="64"/>
        <end position="73"/>
    </location>
</feature>
<protein>
    <submittedName>
        <fullName evidence="2">Uncharacterized protein</fullName>
    </submittedName>
</protein>
<evidence type="ECO:0000256" key="1">
    <source>
        <dbReference type="SAM" id="MobiDB-lite"/>
    </source>
</evidence>
<dbReference type="Proteomes" id="UP000266634">
    <property type="component" value="Unassembled WGS sequence"/>
</dbReference>